<organism evidence="9">
    <name type="scientific">uncultured euryarchaeote Rifle_16ft_4_minimus_39</name>
    <dbReference type="NCBI Taxonomy" id="1665197"/>
    <lineage>
        <taxon>Archaea</taxon>
        <taxon>Methanobacteriati</taxon>
        <taxon>Methanobacteriota</taxon>
        <taxon>environmental samples</taxon>
    </lineage>
</organism>
<name>A0A0H4TAT1_9EURY</name>
<dbReference type="GO" id="GO:0019843">
    <property type="term" value="F:rRNA binding"/>
    <property type="evidence" value="ECO:0007669"/>
    <property type="project" value="UniProtKB-UniRule"/>
</dbReference>
<evidence type="ECO:0000256" key="4">
    <source>
        <dbReference type="ARBA" id="ARBA00035200"/>
    </source>
</evidence>
<feature type="compositionally biased region" description="Basic residues" evidence="7">
    <location>
        <begin position="1"/>
        <end position="27"/>
    </location>
</feature>
<dbReference type="HAMAP" id="MF_01341">
    <property type="entry name" value="Ribosomal_uL15"/>
    <property type="match status" value="1"/>
</dbReference>
<dbReference type="InterPro" id="IPR036227">
    <property type="entry name" value="Ribosomal_uL15/eL18_sf"/>
</dbReference>
<keyword evidence="3 5" id="KW-0687">Ribonucleoprotein</keyword>
<evidence type="ECO:0000256" key="5">
    <source>
        <dbReference type="HAMAP-Rule" id="MF_01341"/>
    </source>
</evidence>
<dbReference type="InterPro" id="IPR001196">
    <property type="entry name" value="Ribosomal_uL15_CS"/>
</dbReference>
<evidence type="ECO:0000256" key="1">
    <source>
        <dbReference type="ARBA" id="ARBA00007320"/>
    </source>
</evidence>
<accession>A0A0H4TAT1</accession>
<keyword evidence="5" id="KW-0699">rRNA-binding</keyword>
<evidence type="ECO:0000256" key="2">
    <source>
        <dbReference type="ARBA" id="ARBA00022980"/>
    </source>
</evidence>
<dbReference type="InterPro" id="IPR027386">
    <property type="entry name" value="Rbsml_uL15_N"/>
</dbReference>
<dbReference type="GO" id="GO:0006412">
    <property type="term" value="P:translation"/>
    <property type="evidence" value="ECO:0007669"/>
    <property type="project" value="UniProtKB-UniRule"/>
</dbReference>
<dbReference type="PROSITE" id="PS00475">
    <property type="entry name" value="RIBOSOMAL_L15"/>
    <property type="match status" value="1"/>
</dbReference>
<keyword evidence="5" id="KW-0694">RNA-binding</keyword>
<dbReference type="Gene3D" id="3.100.10.10">
    <property type="match status" value="1"/>
</dbReference>
<dbReference type="EMBL" id="KT007025">
    <property type="protein sequence ID" value="AKQ03935.1"/>
    <property type="molecule type" value="Genomic_DNA"/>
</dbReference>
<evidence type="ECO:0000259" key="8">
    <source>
        <dbReference type="Pfam" id="PF00828"/>
    </source>
</evidence>
<protein>
    <recommendedName>
        <fullName evidence="4 5">Large ribosomal subunit protein uL15</fullName>
    </recommendedName>
</protein>
<sequence length="144" mass="15115">MPRRTKKLRGSRTHGRGKKHGRGKGCRGGHGNAGLHKHKFKWMIINDPDHFGAHGFFRHAQGTDPVVAMNLDDLLEGLPALETAGAATRADKGWTVDLTKAGVAKLLGSGRVPIALNITVASASEKAIAKVAASGGAVHTSAEE</sequence>
<dbReference type="SUPFAM" id="SSF52080">
    <property type="entry name" value="Ribosomal proteins L15p and L18e"/>
    <property type="match status" value="1"/>
</dbReference>
<reference evidence="9" key="1">
    <citation type="journal article" date="2015" name="ISME J.">
        <title>Aquifer environment selects for microbial species cohorts in sediment and groundwater.</title>
        <authorList>
            <person name="Hug L.A."/>
            <person name="Thomas B.C."/>
            <person name="Brown C.T."/>
            <person name="Frischkorn K.R."/>
            <person name="Williams K.H."/>
            <person name="Tringe S.G."/>
            <person name="Banfield J.F."/>
        </authorList>
    </citation>
    <scope>NUCLEOTIDE SEQUENCE</scope>
</reference>
<dbReference type="GO" id="GO:0003735">
    <property type="term" value="F:structural constituent of ribosome"/>
    <property type="evidence" value="ECO:0007669"/>
    <property type="project" value="InterPro"/>
</dbReference>
<dbReference type="GO" id="GO:0015934">
    <property type="term" value="C:large ribosomal subunit"/>
    <property type="evidence" value="ECO:0007669"/>
    <property type="project" value="InterPro"/>
</dbReference>
<dbReference type="InterPro" id="IPR021131">
    <property type="entry name" value="Ribosomal_uL15/eL18"/>
</dbReference>
<dbReference type="InterPro" id="IPR030878">
    <property type="entry name" value="Ribosomal_uL15"/>
</dbReference>
<proteinExistence type="inferred from homology"/>
<evidence type="ECO:0000256" key="3">
    <source>
        <dbReference type="ARBA" id="ARBA00023274"/>
    </source>
</evidence>
<comment type="function">
    <text evidence="5">Binds to the 23S rRNA.</text>
</comment>
<comment type="subunit">
    <text evidence="5">Part of the 50S ribosomal subunit.</text>
</comment>
<dbReference type="AlphaFoldDB" id="A0A0H4TAT1"/>
<evidence type="ECO:0000256" key="7">
    <source>
        <dbReference type="SAM" id="MobiDB-lite"/>
    </source>
</evidence>
<feature type="region of interest" description="Disordered" evidence="7">
    <location>
        <begin position="1"/>
        <end position="32"/>
    </location>
</feature>
<gene>
    <name evidence="5" type="primary">rpl15</name>
</gene>
<evidence type="ECO:0000256" key="6">
    <source>
        <dbReference type="RuleBase" id="RU003888"/>
    </source>
</evidence>
<evidence type="ECO:0000313" key="9">
    <source>
        <dbReference type="EMBL" id="AKQ03935.1"/>
    </source>
</evidence>
<comment type="similarity">
    <text evidence="1 5 6">Belongs to the universal ribosomal protein uL15 family.</text>
</comment>
<keyword evidence="2 5" id="KW-0689">Ribosomal protein</keyword>
<dbReference type="Pfam" id="PF00828">
    <property type="entry name" value="Ribosomal_L27A"/>
    <property type="match status" value="1"/>
</dbReference>
<dbReference type="Gene3D" id="4.10.990.10">
    <property type="match status" value="1"/>
</dbReference>
<feature type="domain" description="Large ribosomal subunit protein uL15/eL18" evidence="8">
    <location>
        <begin position="70"/>
        <end position="138"/>
    </location>
</feature>